<sequence length="243" mass="27059">MLDIETRDRDSVMYLATTYNSRAVRISLPVFPFVLRGSRIERPSIHRRQTSSNDVFFRSCFSLSTYARKRNSESELVIKPTIIEEVSADEEDDLLQDDFEDGELLDGEDDFEDEFATENDEVWVGDGAAGGGISLAGTWWDKEALAIAEEVSQSFDSDLKIYAFRTLANATIQVRIEKLSTNSGSPSMSDIESFSSAYRERLDEAELAKSIPENISLEVSSPGVERVVQIPGISTGSKIGRCM</sequence>
<dbReference type="InterPro" id="IPR028989">
    <property type="entry name" value="RimP_N"/>
</dbReference>
<dbReference type="Proteomes" id="UP001279734">
    <property type="component" value="Unassembled WGS sequence"/>
</dbReference>
<keyword evidence="3" id="KW-1185">Reference proteome</keyword>
<protein>
    <recommendedName>
        <fullName evidence="1">Ribosome maturation factor RimP N-terminal domain-containing protein</fullName>
    </recommendedName>
</protein>
<dbReference type="EMBL" id="BSYO01000024">
    <property type="protein sequence ID" value="GMH22306.1"/>
    <property type="molecule type" value="Genomic_DNA"/>
</dbReference>
<evidence type="ECO:0000313" key="2">
    <source>
        <dbReference type="EMBL" id="GMH22306.1"/>
    </source>
</evidence>
<gene>
    <name evidence="2" type="ORF">Nepgr_024149</name>
</gene>
<dbReference type="InterPro" id="IPR035956">
    <property type="entry name" value="RimP_N_sf"/>
</dbReference>
<name>A0AAD3Y070_NEPGR</name>
<dbReference type="AlphaFoldDB" id="A0AAD3Y070"/>
<dbReference type="PANTHER" id="PTHR34544">
    <property type="entry name" value="OSJNBA0006B20.18 PROTEIN"/>
    <property type="match status" value="1"/>
</dbReference>
<dbReference type="PANTHER" id="PTHR34544:SF1">
    <property type="entry name" value="OS04G0438300 PROTEIN"/>
    <property type="match status" value="1"/>
</dbReference>
<evidence type="ECO:0000313" key="3">
    <source>
        <dbReference type="Proteomes" id="UP001279734"/>
    </source>
</evidence>
<dbReference type="SUPFAM" id="SSF75420">
    <property type="entry name" value="YhbC-like, N-terminal domain"/>
    <property type="match status" value="1"/>
</dbReference>
<proteinExistence type="predicted"/>
<reference evidence="2" key="1">
    <citation type="submission" date="2023-05" db="EMBL/GenBank/DDBJ databases">
        <title>Nepenthes gracilis genome sequencing.</title>
        <authorList>
            <person name="Fukushima K."/>
        </authorList>
    </citation>
    <scope>NUCLEOTIDE SEQUENCE</scope>
    <source>
        <strain evidence="2">SING2019-196</strain>
    </source>
</reference>
<organism evidence="2 3">
    <name type="scientific">Nepenthes gracilis</name>
    <name type="common">Slender pitcher plant</name>
    <dbReference type="NCBI Taxonomy" id="150966"/>
    <lineage>
        <taxon>Eukaryota</taxon>
        <taxon>Viridiplantae</taxon>
        <taxon>Streptophyta</taxon>
        <taxon>Embryophyta</taxon>
        <taxon>Tracheophyta</taxon>
        <taxon>Spermatophyta</taxon>
        <taxon>Magnoliopsida</taxon>
        <taxon>eudicotyledons</taxon>
        <taxon>Gunneridae</taxon>
        <taxon>Pentapetalae</taxon>
        <taxon>Caryophyllales</taxon>
        <taxon>Nepenthaceae</taxon>
        <taxon>Nepenthes</taxon>
    </lineage>
</organism>
<dbReference type="Pfam" id="PF02576">
    <property type="entry name" value="RimP_N"/>
    <property type="match status" value="1"/>
</dbReference>
<accession>A0AAD3Y070</accession>
<feature type="domain" description="Ribosome maturation factor RimP N-terminal" evidence="1">
    <location>
        <begin position="165"/>
        <end position="225"/>
    </location>
</feature>
<comment type="caution">
    <text evidence="2">The sequence shown here is derived from an EMBL/GenBank/DDBJ whole genome shotgun (WGS) entry which is preliminary data.</text>
</comment>
<evidence type="ECO:0000259" key="1">
    <source>
        <dbReference type="Pfam" id="PF02576"/>
    </source>
</evidence>